<organism evidence="1 2">
    <name type="scientific">Coemansia biformis</name>
    <dbReference type="NCBI Taxonomy" id="1286918"/>
    <lineage>
        <taxon>Eukaryota</taxon>
        <taxon>Fungi</taxon>
        <taxon>Fungi incertae sedis</taxon>
        <taxon>Zoopagomycota</taxon>
        <taxon>Kickxellomycotina</taxon>
        <taxon>Kickxellomycetes</taxon>
        <taxon>Kickxellales</taxon>
        <taxon>Kickxellaceae</taxon>
        <taxon>Coemansia</taxon>
    </lineage>
</organism>
<reference evidence="1" key="1">
    <citation type="submission" date="2022-07" db="EMBL/GenBank/DDBJ databases">
        <title>Phylogenomic reconstructions and comparative analyses of Kickxellomycotina fungi.</title>
        <authorList>
            <person name="Reynolds N.K."/>
            <person name="Stajich J.E."/>
            <person name="Barry K."/>
            <person name="Grigoriev I.V."/>
            <person name="Crous P."/>
            <person name="Smith M.E."/>
        </authorList>
    </citation>
    <scope>NUCLEOTIDE SEQUENCE</scope>
    <source>
        <strain evidence="1">BCRC 34381</strain>
    </source>
</reference>
<dbReference type="EMBL" id="JANBOI010002526">
    <property type="protein sequence ID" value="KAJ1721286.1"/>
    <property type="molecule type" value="Genomic_DNA"/>
</dbReference>
<keyword evidence="2" id="KW-1185">Reference proteome</keyword>
<gene>
    <name evidence="1" type="ORF">LPJ61_006060</name>
</gene>
<protein>
    <submittedName>
        <fullName evidence="1">Uncharacterized protein</fullName>
    </submittedName>
</protein>
<sequence>MKTIIFHEHTMRHSPSNHYIVLFLKEYIRRIESAPDYSLDDELIEYYVSLLASADTPTGIRSGMCYKTYALDTEQYTRVVLREEQAMIAQGTTGLQMWEAGL</sequence>
<dbReference type="Proteomes" id="UP001143981">
    <property type="component" value="Unassembled WGS sequence"/>
</dbReference>
<comment type="caution">
    <text evidence="1">The sequence shown here is derived from an EMBL/GenBank/DDBJ whole genome shotgun (WGS) entry which is preliminary data.</text>
</comment>
<proteinExistence type="predicted"/>
<dbReference type="OrthoDB" id="194386at2759"/>
<evidence type="ECO:0000313" key="2">
    <source>
        <dbReference type="Proteomes" id="UP001143981"/>
    </source>
</evidence>
<evidence type="ECO:0000313" key="1">
    <source>
        <dbReference type="EMBL" id="KAJ1721286.1"/>
    </source>
</evidence>
<feature type="non-terminal residue" evidence="1">
    <location>
        <position position="102"/>
    </location>
</feature>
<accession>A0A9W8CR73</accession>
<dbReference type="AlphaFoldDB" id="A0A9W8CR73"/>
<name>A0A9W8CR73_9FUNG</name>